<evidence type="ECO:0008006" key="3">
    <source>
        <dbReference type="Google" id="ProtNLM"/>
    </source>
</evidence>
<proteinExistence type="predicted"/>
<dbReference type="EMBL" id="VZPB01000004">
    <property type="protein sequence ID" value="KAB0584741.1"/>
    <property type="molecule type" value="Genomic_DNA"/>
</dbReference>
<accession>A0A643FGB5</accession>
<reference evidence="1 2" key="1">
    <citation type="submission" date="2019-09" db="EMBL/GenBank/DDBJ databases">
        <title>Draft genome sequences of 48 bacterial type strains from the CCUG.</title>
        <authorList>
            <person name="Tunovic T."/>
            <person name="Pineiro-Iglesias B."/>
            <person name="Unosson C."/>
            <person name="Inganas E."/>
            <person name="Ohlen M."/>
            <person name="Cardew S."/>
            <person name="Jensie-Markopoulos S."/>
            <person name="Salva-Serra F."/>
            <person name="Jaen-Luchoro D."/>
            <person name="Karlsson R."/>
            <person name="Svensson-Stadler L."/>
            <person name="Chun J."/>
            <person name="Moore E."/>
        </authorList>
    </citation>
    <scope>NUCLEOTIDE SEQUENCE [LARGE SCALE GENOMIC DNA]</scope>
    <source>
        <strain evidence="1 2">CCUG 30977</strain>
    </source>
</reference>
<protein>
    <recommendedName>
        <fullName evidence="3">Polyprenyl synthetase</fullName>
    </recommendedName>
</protein>
<dbReference type="AlphaFoldDB" id="A0A643FGB5"/>
<sequence>MTSKYPDSVLPRIRAQVQETLTCQAETVQLALEMHFAQRLGALRGLLACCLGEGQAALDVGVALDLVHVSLQRLHVRLEDGTGVPAMMGTGACVLAGDYLTSAAFKVLIRCRDLPVLDRVARTITHTCEQDNRALESDPRGRSRLRRRAALDLALAGVAAEAGAILSGHPELARPARRLGLRLQAVHALTALVEHSEAAEAEGYRARVRRALGGARRAAGQLEGRLNPALGLAGRAGDLVNFVEQALRQPKPALS</sequence>
<evidence type="ECO:0000313" key="1">
    <source>
        <dbReference type="EMBL" id="KAB0584741.1"/>
    </source>
</evidence>
<evidence type="ECO:0000313" key="2">
    <source>
        <dbReference type="Proteomes" id="UP000430120"/>
    </source>
</evidence>
<dbReference type="InterPro" id="IPR008949">
    <property type="entry name" value="Isoprenoid_synthase_dom_sf"/>
</dbReference>
<gene>
    <name evidence="1" type="ORF">F7Q92_02615</name>
</gene>
<dbReference type="Gene3D" id="1.10.600.10">
    <property type="entry name" value="Farnesyl Diphosphate Synthase"/>
    <property type="match status" value="1"/>
</dbReference>
<name>A0A643FGB5_IDEDE</name>
<keyword evidence="2" id="KW-1185">Reference proteome</keyword>
<dbReference type="Proteomes" id="UP000430120">
    <property type="component" value="Unassembled WGS sequence"/>
</dbReference>
<organism evidence="1 2">
    <name type="scientific">Ideonella dechloratans</name>
    <dbReference type="NCBI Taxonomy" id="36863"/>
    <lineage>
        <taxon>Bacteria</taxon>
        <taxon>Pseudomonadati</taxon>
        <taxon>Pseudomonadota</taxon>
        <taxon>Betaproteobacteria</taxon>
        <taxon>Burkholderiales</taxon>
        <taxon>Sphaerotilaceae</taxon>
        <taxon>Ideonella</taxon>
    </lineage>
</organism>
<dbReference type="SUPFAM" id="SSF48576">
    <property type="entry name" value="Terpenoid synthases"/>
    <property type="match status" value="1"/>
</dbReference>
<comment type="caution">
    <text evidence="1">The sequence shown here is derived from an EMBL/GenBank/DDBJ whole genome shotgun (WGS) entry which is preliminary data.</text>
</comment>